<evidence type="ECO:0000256" key="2">
    <source>
        <dbReference type="ARBA" id="ARBA00022553"/>
    </source>
</evidence>
<dbReference type="Gene3D" id="1.10.1200.10">
    <property type="entry name" value="ACP-like"/>
    <property type="match status" value="3"/>
</dbReference>
<reference evidence="8" key="1">
    <citation type="journal article" date="2017" name="Angew. Chem. Int. Ed. Engl.">
        <title>Solving the Puzzle of One-Carbon Loss in Ripostatin Biosynthesis.</title>
        <authorList>
            <person name="Fu C."/>
            <person name="Auerbach D."/>
            <person name="Li Y."/>
            <person name="Scheid U."/>
            <person name="Luxenburger E."/>
            <person name="Garcia R."/>
            <person name="Irschik H."/>
            <person name="Muller R."/>
        </authorList>
    </citation>
    <scope>NUCLEOTIDE SEQUENCE</scope>
    <source>
        <strain evidence="8">So ce377</strain>
    </source>
</reference>
<evidence type="ECO:0000313" key="8">
    <source>
        <dbReference type="EMBL" id="AQW44870.1"/>
    </source>
</evidence>
<feature type="region of interest" description="Disordered" evidence="5">
    <location>
        <begin position="1294"/>
        <end position="1357"/>
    </location>
</feature>
<dbReference type="SUPFAM" id="SSF51735">
    <property type="entry name" value="NAD(P)-binding Rossmann-fold domains"/>
    <property type="match status" value="4"/>
</dbReference>
<dbReference type="GO" id="GO:0004315">
    <property type="term" value="F:3-oxoacyl-[acyl-carrier-protein] synthase activity"/>
    <property type="evidence" value="ECO:0007669"/>
    <property type="project" value="InterPro"/>
</dbReference>
<protein>
    <submittedName>
        <fullName evidence="8">Polyketide synthase</fullName>
    </submittedName>
</protein>
<dbReference type="GO" id="GO:0005737">
    <property type="term" value="C:cytoplasm"/>
    <property type="evidence" value="ECO:0007669"/>
    <property type="project" value="TreeGrafter"/>
</dbReference>
<evidence type="ECO:0000256" key="3">
    <source>
        <dbReference type="ARBA" id="ARBA00022679"/>
    </source>
</evidence>
<dbReference type="InterPro" id="IPR050091">
    <property type="entry name" value="PKS_NRPS_Biosynth_Enz"/>
</dbReference>
<evidence type="ECO:0000256" key="4">
    <source>
        <dbReference type="ARBA" id="ARBA00054155"/>
    </source>
</evidence>
<dbReference type="SMART" id="SM00823">
    <property type="entry name" value="PKS_PP"/>
    <property type="match status" value="3"/>
</dbReference>
<dbReference type="PROSITE" id="PS50075">
    <property type="entry name" value="CARRIER"/>
    <property type="match status" value="3"/>
</dbReference>
<evidence type="ECO:0000256" key="5">
    <source>
        <dbReference type="SAM" id="MobiDB-lite"/>
    </source>
</evidence>
<evidence type="ECO:0000259" key="7">
    <source>
        <dbReference type="PROSITE" id="PS52004"/>
    </source>
</evidence>
<organism evidence="8">
    <name type="scientific">Sorangium cellulosum</name>
    <name type="common">Polyangium cellulosum</name>
    <dbReference type="NCBI Taxonomy" id="56"/>
    <lineage>
        <taxon>Bacteria</taxon>
        <taxon>Pseudomonadati</taxon>
        <taxon>Myxococcota</taxon>
        <taxon>Polyangia</taxon>
        <taxon>Polyangiales</taxon>
        <taxon>Polyangiaceae</taxon>
        <taxon>Sorangium</taxon>
    </lineage>
</organism>
<dbReference type="CDD" id="cd08953">
    <property type="entry name" value="KR_2_SDR_x"/>
    <property type="match status" value="2"/>
</dbReference>
<dbReference type="SMART" id="SM01294">
    <property type="entry name" value="PKS_PP_betabranch"/>
    <property type="match status" value="1"/>
</dbReference>
<feature type="domain" description="Ketosynthase family 3 (KS3)" evidence="7">
    <location>
        <begin position="1358"/>
        <end position="1788"/>
    </location>
</feature>
<feature type="region of interest" description="Disordered" evidence="5">
    <location>
        <begin position="2563"/>
        <end position="2631"/>
    </location>
</feature>
<feature type="domain" description="Ketosynthase family 3 (KS3)" evidence="7">
    <location>
        <begin position="2635"/>
        <end position="3059"/>
    </location>
</feature>
<feature type="region of interest" description="Disordered" evidence="5">
    <location>
        <begin position="1177"/>
        <end position="1213"/>
    </location>
</feature>
<evidence type="ECO:0000256" key="1">
    <source>
        <dbReference type="ARBA" id="ARBA00022450"/>
    </source>
</evidence>
<dbReference type="InterPro" id="IPR013968">
    <property type="entry name" value="PKS_KR"/>
</dbReference>
<dbReference type="InterPro" id="IPR036736">
    <property type="entry name" value="ACP-like_sf"/>
</dbReference>
<accession>A0A1S6R4W8</accession>
<dbReference type="GO" id="GO:0071770">
    <property type="term" value="P:DIM/DIP cell wall layer assembly"/>
    <property type="evidence" value="ECO:0007669"/>
    <property type="project" value="TreeGrafter"/>
</dbReference>
<dbReference type="SUPFAM" id="SSF47336">
    <property type="entry name" value="ACP-like"/>
    <property type="match status" value="3"/>
</dbReference>
<dbReference type="InterPro" id="IPR049490">
    <property type="entry name" value="C883_1060-like_KR_N"/>
</dbReference>
<dbReference type="InterPro" id="IPR014030">
    <property type="entry name" value="Ketoacyl_synth_N"/>
</dbReference>
<dbReference type="Gene3D" id="1.10.1240.100">
    <property type="match status" value="3"/>
</dbReference>
<feature type="region of interest" description="Disordered" evidence="5">
    <location>
        <begin position="3143"/>
        <end position="3177"/>
    </location>
</feature>
<dbReference type="Gene3D" id="3.40.47.10">
    <property type="match status" value="3"/>
</dbReference>
<feature type="domain" description="Carrier" evidence="6">
    <location>
        <begin position="6"/>
        <end position="84"/>
    </location>
</feature>
<dbReference type="Pfam" id="PF00109">
    <property type="entry name" value="ketoacyl-synt"/>
    <property type="match status" value="3"/>
</dbReference>
<dbReference type="Pfam" id="PF16197">
    <property type="entry name" value="KAsynt_C_assoc"/>
    <property type="match status" value="2"/>
</dbReference>
<dbReference type="InterPro" id="IPR020806">
    <property type="entry name" value="PKS_PP-bd"/>
</dbReference>
<dbReference type="GO" id="GO:0031177">
    <property type="term" value="F:phosphopantetheine binding"/>
    <property type="evidence" value="ECO:0007669"/>
    <property type="project" value="InterPro"/>
</dbReference>
<dbReference type="CDD" id="cd00833">
    <property type="entry name" value="PKS"/>
    <property type="match status" value="3"/>
</dbReference>
<dbReference type="Pfam" id="PF02801">
    <property type="entry name" value="Ketoacyl-synt_C"/>
    <property type="match status" value="3"/>
</dbReference>
<keyword evidence="3" id="KW-0808">Transferase</keyword>
<dbReference type="SMART" id="SM00825">
    <property type="entry name" value="PKS_KS"/>
    <property type="match status" value="3"/>
</dbReference>
<evidence type="ECO:0000259" key="6">
    <source>
        <dbReference type="PROSITE" id="PS50075"/>
    </source>
</evidence>
<dbReference type="InterPro" id="IPR057326">
    <property type="entry name" value="KR_dom"/>
</dbReference>
<dbReference type="EMBL" id="KY646190">
    <property type="protein sequence ID" value="AQW44870.1"/>
    <property type="molecule type" value="Genomic_DNA"/>
</dbReference>
<dbReference type="InterPro" id="IPR032821">
    <property type="entry name" value="PKS_assoc"/>
</dbReference>
<dbReference type="PROSITE" id="PS52004">
    <property type="entry name" value="KS3_2"/>
    <property type="match status" value="3"/>
</dbReference>
<gene>
    <name evidence="8" type="primary">ripC</name>
</gene>
<dbReference type="InterPro" id="IPR036291">
    <property type="entry name" value="NAD(P)-bd_dom_sf"/>
</dbReference>
<dbReference type="InterPro" id="IPR016039">
    <property type="entry name" value="Thiolase-like"/>
</dbReference>
<feature type="compositionally biased region" description="Low complexity" evidence="5">
    <location>
        <begin position="3151"/>
        <end position="3161"/>
    </location>
</feature>
<name>A0A1S6R4W8_SORCE</name>
<feature type="domain" description="Carrier" evidence="6">
    <location>
        <begin position="1210"/>
        <end position="1287"/>
    </location>
</feature>
<dbReference type="SMART" id="SM00822">
    <property type="entry name" value="PKS_KR"/>
    <property type="match status" value="2"/>
</dbReference>
<feature type="domain" description="Ketosynthase family 3 (KS3)" evidence="7">
    <location>
        <begin position="125"/>
        <end position="559"/>
    </location>
</feature>
<dbReference type="Pfam" id="PF21394">
    <property type="entry name" value="Beta-ketacyl_N"/>
    <property type="match status" value="2"/>
</dbReference>
<keyword evidence="2" id="KW-0597">Phosphoprotein</keyword>
<dbReference type="InterPro" id="IPR020841">
    <property type="entry name" value="PKS_Beta-ketoAc_synthase_dom"/>
</dbReference>
<proteinExistence type="predicted"/>
<dbReference type="SUPFAM" id="SSF53901">
    <property type="entry name" value="Thiolase-like"/>
    <property type="match status" value="3"/>
</dbReference>
<feature type="compositionally biased region" description="Basic and acidic residues" evidence="5">
    <location>
        <begin position="1318"/>
        <end position="1338"/>
    </location>
</feature>
<dbReference type="PANTHER" id="PTHR43775">
    <property type="entry name" value="FATTY ACID SYNTHASE"/>
    <property type="match status" value="1"/>
</dbReference>
<feature type="compositionally biased region" description="Polar residues" evidence="5">
    <location>
        <begin position="1201"/>
        <end position="1213"/>
    </location>
</feature>
<feature type="region of interest" description="Disordered" evidence="5">
    <location>
        <begin position="3243"/>
        <end position="3287"/>
    </location>
</feature>
<dbReference type="GO" id="GO:0004312">
    <property type="term" value="F:fatty acid synthase activity"/>
    <property type="evidence" value="ECO:0007669"/>
    <property type="project" value="TreeGrafter"/>
</dbReference>
<dbReference type="FunFam" id="3.40.47.10:FF:000019">
    <property type="entry name" value="Polyketide synthase type I"/>
    <property type="match status" value="3"/>
</dbReference>
<dbReference type="InterPro" id="IPR014031">
    <property type="entry name" value="Ketoacyl_synth_C"/>
</dbReference>
<feature type="domain" description="Carrier" evidence="6">
    <location>
        <begin position="2489"/>
        <end position="2563"/>
    </location>
</feature>
<dbReference type="GO" id="GO:0005886">
    <property type="term" value="C:plasma membrane"/>
    <property type="evidence" value="ECO:0007669"/>
    <property type="project" value="TreeGrafter"/>
</dbReference>
<dbReference type="PANTHER" id="PTHR43775:SF37">
    <property type="entry name" value="SI:DKEY-61P9.11"/>
    <property type="match status" value="1"/>
</dbReference>
<feature type="compositionally biased region" description="Low complexity" evidence="5">
    <location>
        <begin position="2587"/>
        <end position="2631"/>
    </location>
</feature>
<feature type="compositionally biased region" description="Polar residues" evidence="5">
    <location>
        <begin position="2566"/>
        <end position="2583"/>
    </location>
</feature>
<dbReference type="Pfam" id="PF00550">
    <property type="entry name" value="PP-binding"/>
    <property type="match status" value="3"/>
</dbReference>
<dbReference type="Pfam" id="PF22621">
    <property type="entry name" value="CurL-like_PKS_C"/>
    <property type="match status" value="1"/>
</dbReference>
<dbReference type="PROSITE" id="PS00606">
    <property type="entry name" value="KS3_1"/>
    <property type="match status" value="3"/>
</dbReference>
<dbReference type="InterPro" id="IPR018201">
    <property type="entry name" value="Ketoacyl_synth_AS"/>
</dbReference>
<dbReference type="Gene3D" id="3.40.50.720">
    <property type="entry name" value="NAD(P)-binding Rossmann-like Domain"/>
    <property type="match status" value="2"/>
</dbReference>
<comment type="function">
    <text evidence="4">Involved in production of the polyketide antibiotic thailandamide.</text>
</comment>
<sequence length="3287" mass="351617">MQETRDQTFVRVQAVLCRIADALLKRGQGAADPERTLPEHGFDSIMLKAYARAISDELQIDLAPSTFFTHDSIARLTAHILSEHQVVADAPDRASGKTRRFEGFRGRRLEPLDLVRQSASDASRPADVAVVGMSGMFPDAPDLQAFWRNLVEARDSVTEAPTDRLDFSTFDAQDGDLAKPVPRWGAFVRDVDRFDAAFFGISRREAEVMDPQHRLFLENAWHAIEDGGYSPRAFAGRRVGVFAGAQFHGYEDLVFGARIYDGYTGTGNSQSILTNRVSYLLDLRGPSETVDTACSSSLVAIHRAVQAIQNGECEAALAGGVSLNLSPKAQVVTAQLGVLSTTGRCRTFDARADGYVKGEGVAVLLLKPLDRALADGDHVYGVIKGSAVNHGGKVSSLTAPEAGAQSRVIIDALERARIRPETLGYIEAHGTGTELGDPIEIDGIKGVFRHFGVPWECASEGERCRIGSLKTNIGHLEAAAGVAGVVKVLLALWRRELPPLLHLETVNPYLKLNGTRLSIVTRLTPWERRARENRHPIPRRAGVSSFGFGGTNAHIVLEEAPERSPRKVESSTAEVIALSAKTERALLARIRALRSWLDEVGDTYALADVAFTINMSGSNFSKRCAFVVGSLAELKAALTAVDRGERPQGFLDAERAADAVHDAAVEAAASAMSDSSRLGRALEGIAAAFVRGRVFDWARLFLGQERRRIPMPGYPFEGERFWIPKPEQDISLGFFGPAFVHSELSVDSIQPAGALLVVGGQEYARELRARWPGLDVAVLAGDETNYATVIDRLRAENRFPQRVIWCAPDVDQESADCARHYRMALGSLWRLSQALIRAAPHRTIDVLAVHVGPSSAPLAAAAAAWAKSALAEHASFYCRVLELSPDLDASARASLLAREVVSGDAAFEVRYDAMRRRSVKSYVPLEAAPSPVPLRRGGVYIVSGAFGALGRRFAEWLATEWQAKLVLLGRRLPTKAPPSGSREGDVLALECDVTRLDQVEAAVRRGVAAFGTVHGVLHVAGVGGSKPVLDLDAIELERLLAVKAEGVIHLDRATRHLPLDLFVGFSSLAAAAGTAGYSAYAAANGFLDGFMRARALARRPGLSLSIAWPFWADGAMGPAEEAKKAWIAWMRKTQGLVPLSAASGLRAFELSLGLGEAHIVVTEGELSKVRPMLAAAARAERQGEPDEPAASLSVDTPVPSGPTQSRPSAQGSASIERSLVELAARILKEPESSIDPRAPLTEFGFDSLSLKELASRLSRAYSLPITPNLFFQYGTLHALADYLITKWPDLLKPAGEPESSPVEKLTTATEPAMQGARSGREEVKRTEPGRSDLGREEGWQEGSLRGGDPPLGTAPAGSEPIAVIGMAGVFPQSKDVDELWAHLAAGDDLVTEVPRERWDSRAFFGDSTRDPQKTNSKWGGFVADVDCFDAAFFRISPREAELMDPQHRLFLQVVWSAIENACHDPLALAGRSVGVFGGTQVSEYQEVLEAHRERDAFRVTGNIDALLVNRISYLLDLRGPSEVVSTACSSALVAVHRALCALRRNECEMAIVGAVSLMLSPLGFVYPSQMRILSPDGRCKTFDARANGYVKGEGAGALVLKPLSKALRDGDPIHAVLRGSAVNHGGRATSLTAPNSASQRDVILRALADAGLGAGSVSYVETHGTGTELGDPVEIDGLKQAFAEGGATASASCGLGSVKSNIGHLEPAAGIAGLVKVILALRHQMIPRTLHVETVNPYINLEGSPFFIADRPRPWTSGLDASGRRVPRCAGVSSFGFGGANAHVIVEEAPPPAPSGPPPERPYSMLVLSAKSEWSLKERLRDLRRWIGQHRSEVTLGELSFNLAMTRSHFTHTCALVVKSYDELDEALAHRLEGRPCAAVVSGTAASGKDGSEPLLDELSEYLATTVARGDLTPERYRSLLLALSELYCRGKRVDFGAIFGTARIRHVPLPSYPFEKRRHWLEASGARGAAIACGTDLGYYEPRFVDAPLPAAGAHALPPGAVLLFDVDDALAPRVSRHLGGRPVVLVEQGREYRRVDALRYELDPGDPEGYERLLSSIEGDHGGCAAVAHLWAQHRFSPEVRAVDAQLDESFYSVLFLARGLVARRRQVRFLFGYREAEGPQPVYAAMVGFVKSVALEHPALDMWVVAFGGAAAPPNAVAATLVRELENGSTRGVRVRYSSERRAIERFERVSAERASAGVREGGVYVITGGCGGLGLIVAEHLARAYRAKLVLVGRAPLDGGKERHIERLAALGAEVVYVPADVTIAEQAIGVVELAERRFGALHGIVHAAGVGAAAPIKRKAVEEARTVLAPKVQGTLNLLHAVGSRRIDFIALFSSISSVIGNPENVDYAFANAFLDAFAAARAGAPGPRIAAISWPLWEDGGMKPGPAQMAALARWMREAQGLVPLPSARGIEAFERCLGLGRPHLMVIDGDGALFEQTLSRACERELDAGAAADTTVKQSAVSTVEAADGAESAGRTPGPSAVAIEEELRALVGAQLKLPEADIDSAETFSNLGLDSISLKTFVEKANSRLGVKLMPSVVFSYETLRALAHHVEAAHSPTIHSSSGAPPTTPVQGTNGRVAAAAPPAAVDPGPPSATGAAGAGTGAMPASAAAAPPPRGSFRGAPAAQPEGIAIIGMSGAMPQSRDLDAFWQHLVARRDLVTEVPAARWDWRQYFGEGVAQSVSKWGAFHGDVDKFDADFFGINRREAALMDPQQRVFLEVAYHAFEDAGYSTSSLAGRSVGVFGGMNFGEYQSLLAAQGESHAYMATGNYSSMLANRISFLLDLVGPSETIDTACSSGLVALHRAVQALETGECEIALAGAASVIVSPRSYVVSSRLGILSPTGRCRTFDAAADGYVKGEGSGAVVLKPLARALADGDSIYGVIKGIATNHGGRANSMTAPRAPAQAAVIRRALEKAKVDPRTITYLETHGTGTSLGDPVEIDALKLVFPPEGALSTRGYCALGAVKTNVGHLEAAAGMAGLLKALLAFRHHKLPGNVHFKTLNPYIQLDDSAFFVHADTIEWTRINDDIPRRAGVSSFGFGGVNAHVVLEESPDVPRRTAGRPAYVFCVSARKPSQLSRRITDLLEWLGSQADVDLGALSFTLNAGRAHHAHRCAIVASTRHELEERLVAERDRVRSAPDLPAPARGKADAAALNARDGSRDPRMALASASRGDRPALASIADAYVAGAELDWQLLYEGEAVRRISIPGYPFERIRYWFDELSASPPAVLPAVPAQQSRRPLKALTVPRGAPSDKAPASALNGDSHHKIRLKTIRSETP</sequence>
<dbReference type="InterPro" id="IPR009081">
    <property type="entry name" value="PP-bd_ACP"/>
</dbReference>
<dbReference type="GO" id="GO:0006633">
    <property type="term" value="P:fatty acid biosynthetic process"/>
    <property type="evidence" value="ECO:0007669"/>
    <property type="project" value="InterPro"/>
</dbReference>
<keyword evidence="1" id="KW-0596">Phosphopantetheine</keyword>
<dbReference type="Pfam" id="PF08659">
    <property type="entry name" value="KR"/>
    <property type="match status" value="2"/>
</dbReference>